<keyword evidence="1" id="KW-0812">Transmembrane</keyword>
<sequence length="64" mass="6457">MSGSRLWGALGVAVALLGVVIIAPETLTGIVEHGVTSPEVLYGFGVVLAAVVTVLIVLPSMVRG</sequence>
<evidence type="ECO:0008006" key="4">
    <source>
        <dbReference type="Google" id="ProtNLM"/>
    </source>
</evidence>
<evidence type="ECO:0000313" key="2">
    <source>
        <dbReference type="EMBL" id="MFC4358700.1"/>
    </source>
</evidence>
<keyword evidence="3" id="KW-1185">Reference proteome</keyword>
<keyword evidence="1" id="KW-1133">Transmembrane helix</keyword>
<dbReference type="Proteomes" id="UP001595921">
    <property type="component" value="Unassembled WGS sequence"/>
</dbReference>
<dbReference type="RefSeq" id="WP_267623494.1">
    <property type="nucleotide sequence ID" value="NZ_JAODIW010000008.1"/>
</dbReference>
<organism evidence="2 3">
    <name type="scientific">Halobium salinum</name>
    <dbReference type="NCBI Taxonomy" id="1364940"/>
    <lineage>
        <taxon>Archaea</taxon>
        <taxon>Methanobacteriati</taxon>
        <taxon>Methanobacteriota</taxon>
        <taxon>Stenosarchaea group</taxon>
        <taxon>Halobacteria</taxon>
        <taxon>Halobacteriales</taxon>
        <taxon>Haloferacaceae</taxon>
        <taxon>Halobium</taxon>
    </lineage>
</organism>
<proteinExistence type="predicted"/>
<evidence type="ECO:0000313" key="3">
    <source>
        <dbReference type="Proteomes" id="UP001595921"/>
    </source>
</evidence>
<dbReference type="EMBL" id="JBHSDS010000006">
    <property type="protein sequence ID" value="MFC4358700.1"/>
    <property type="molecule type" value="Genomic_DNA"/>
</dbReference>
<reference evidence="2 3" key="1">
    <citation type="journal article" date="2019" name="Int. J. Syst. Evol. Microbiol.">
        <title>The Global Catalogue of Microorganisms (GCM) 10K type strain sequencing project: providing services to taxonomists for standard genome sequencing and annotation.</title>
        <authorList>
            <consortium name="The Broad Institute Genomics Platform"/>
            <consortium name="The Broad Institute Genome Sequencing Center for Infectious Disease"/>
            <person name="Wu L."/>
            <person name="Ma J."/>
        </authorList>
    </citation>
    <scope>NUCLEOTIDE SEQUENCE [LARGE SCALE GENOMIC DNA]</scope>
    <source>
        <strain evidence="2 3">CGMCC 1.12553</strain>
    </source>
</reference>
<gene>
    <name evidence="2" type="ORF">ACFO0N_12185</name>
</gene>
<dbReference type="AlphaFoldDB" id="A0ABD5PCW0"/>
<name>A0ABD5PCW0_9EURY</name>
<evidence type="ECO:0000256" key="1">
    <source>
        <dbReference type="SAM" id="Phobius"/>
    </source>
</evidence>
<feature type="transmembrane region" description="Helical" evidence="1">
    <location>
        <begin position="41"/>
        <end position="62"/>
    </location>
</feature>
<keyword evidence="1" id="KW-0472">Membrane</keyword>
<protein>
    <recommendedName>
        <fullName evidence="4">Major facilitator superfamily (MFS) profile domain-containing protein</fullName>
    </recommendedName>
</protein>
<accession>A0ABD5PCW0</accession>
<comment type="caution">
    <text evidence="2">The sequence shown here is derived from an EMBL/GenBank/DDBJ whole genome shotgun (WGS) entry which is preliminary data.</text>
</comment>